<keyword evidence="3" id="KW-0274">FAD</keyword>
<proteinExistence type="predicted"/>
<dbReference type="AlphaFoldDB" id="A0A1M5X2X5"/>
<comment type="cofactor">
    <cofactor evidence="1">
        <name>FAD</name>
        <dbReference type="ChEBI" id="CHEBI:57692"/>
    </cofactor>
</comment>
<dbReference type="PANTHER" id="PTHR43400:SF7">
    <property type="entry name" value="FAD-DEPENDENT OXIDOREDUCTASE 2 FAD BINDING DOMAIN-CONTAINING PROTEIN"/>
    <property type="match status" value="1"/>
</dbReference>
<reference evidence="6 7" key="1">
    <citation type="submission" date="2016-11" db="EMBL/GenBank/DDBJ databases">
        <authorList>
            <person name="Jaros S."/>
            <person name="Januszkiewicz K."/>
            <person name="Wedrychowicz H."/>
        </authorList>
    </citation>
    <scope>NUCLEOTIDE SEQUENCE [LARGE SCALE GENOMIC DNA]</scope>
    <source>
        <strain evidence="6 7">DSM 29431</strain>
    </source>
</reference>
<dbReference type="InterPro" id="IPR003953">
    <property type="entry name" value="FAD-dep_OxRdtase_2_FAD-bd"/>
</dbReference>
<evidence type="ECO:0000313" key="6">
    <source>
        <dbReference type="EMBL" id="SHH94236.1"/>
    </source>
</evidence>
<dbReference type="EMBL" id="FQXC01000005">
    <property type="protein sequence ID" value="SHH94236.1"/>
    <property type="molecule type" value="Genomic_DNA"/>
</dbReference>
<keyword evidence="7" id="KW-1185">Reference proteome</keyword>
<keyword evidence="2" id="KW-0285">Flavoprotein</keyword>
<organism evidence="6 7">
    <name type="scientific">Marivita hallyeonensis</name>
    <dbReference type="NCBI Taxonomy" id="996342"/>
    <lineage>
        <taxon>Bacteria</taxon>
        <taxon>Pseudomonadati</taxon>
        <taxon>Pseudomonadota</taxon>
        <taxon>Alphaproteobacteria</taxon>
        <taxon>Rhodobacterales</taxon>
        <taxon>Roseobacteraceae</taxon>
        <taxon>Marivita</taxon>
    </lineage>
</organism>
<dbReference type="GO" id="GO:0016491">
    <property type="term" value="F:oxidoreductase activity"/>
    <property type="evidence" value="ECO:0007669"/>
    <property type="project" value="UniProtKB-KW"/>
</dbReference>
<accession>A0A1M5X2X5</accession>
<dbReference type="Proteomes" id="UP000184221">
    <property type="component" value="Unassembled WGS sequence"/>
</dbReference>
<feature type="domain" description="FAD-dependent oxidoreductase 2 FAD-binding" evidence="5">
    <location>
        <begin position="17"/>
        <end position="427"/>
    </location>
</feature>
<evidence type="ECO:0000256" key="1">
    <source>
        <dbReference type="ARBA" id="ARBA00001974"/>
    </source>
</evidence>
<dbReference type="STRING" id="996342.SAMN05443551_3698"/>
<dbReference type="SUPFAM" id="SSF51905">
    <property type="entry name" value="FAD/NAD(P)-binding domain"/>
    <property type="match status" value="1"/>
</dbReference>
<dbReference type="OrthoDB" id="3178130at2"/>
<sequence length="463" mass="48587">MPVLPPPSTGFDLDVPILIVGAGACGLVAALSATDAGAEVLVVEADAAPSGSTALSAGLIPAAGTRFQIDAGIDDNARLFAQDIQKKAKGENPQALVDLLADRSGDVIEWLADRFDLPFSVVTDFDYPGHSRRRMHGLPTRAGRELVDRLRSACEAQGIDIICNRRATSLFVEGDRILGIQLESPTGTETLGCSALILACNGFGGNRDMVREYMPEIENAVWFGHDFNQGDAVTWGDALGAETLHLSAYQGHGNVAHPQGILITWAVITQGGVQVNLRGGRFWDESQGYSEAARAVLAQPDSVAWTIFDSRIAAIARQFQDFKDAEAVGAIRTAETLADLANVTNLPEDALATTLNALPTDGEDVFGRQFSAPPLRSPYCAVKVTGALFHTQGGLKIDDTARVIRKSGGVFPNLFAAGGAAVGVSGSGDSGYLSGNGLLAATVLGHIAGAEAAYDMKKEMPNA</sequence>
<dbReference type="InterPro" id="IPR050315">
    <property type="entry name" value="FAD-oxidoreductase_2"/>
</dbReference>
<dbReference type="Gene3D" id="3.90.700.10">
    <property type="entry name" value="Succinate dehydrogenase/fumarate reductase flavoprotein, catalytic domain"/>
    <property type="match status" value="1"/>
</dbReference>
<dbReference type="RefSeq" id="WP_072779556.1">
    <property type="nucleotide sequence ID" value="NZ_FQXC01000005.1"/>
</dbReference>
<dbReference type="InterPro" id="IPR036188">
    <property type="entry name" value="FAD/NAD-bd_sf"/>
</dbReference>
<evidence type="ECO:0000259" key="5">
    <source>
        <dbReference type="Pfam" id="PF00890"/>
    </source>
</evidence>
<dbReference type="SUPFAM" id="SSF56425">
    <property type="entry name" value="Succinate dehydrogenase/fumarate reductase flavoprotein, catalytic domain"/>
    <property type="match status" value="1"/>
</dbReference>
<dbReference type="PRINTS" id="PR00411">
    <property type="entry name" value="PNDRDTASEI"/>
</dbReference>
<evidence type="ECO:0000256" key="4">
    <source>
        <dbReference type="ARBA" id="ARBA00023002"/>
    </source>
</evidence>
<keyword evidence="4" id="KW-0560">Oxidoreductase</keyword>
<gene>
    <name evidence="6" type="ORF">SAMN05443551_3698</name>
</gene>
<name>A0A1M5X2X5_9RHOB</name>
<evidence type="ECO:0000313" key="7">
    <source>
        <dbReference type="Proteomes" id="UP000184221"/>
    </source>
</evidence>
<dbReference type="PANTHER" id="PTHR43400">
    <property type="entry name" value="FUMARATE REDUCTASE"/>
    <property type="match status" value="1"/>
</dbReference>
<evidence type="ECO:0000256" key="3">
    <source>
        <dbReference type="ARBA" id="ARBA00022827"/>
    </source>
</evidence>
<dbReference type="InterPro" id="IPR027477">
    <property type="entry name" value="Succ_DH/fumarate_Rdtase_cat_sf"/>
</dbReference>
<dbReference type="Gene3D" id="3.50.50.60">
    <property type="entry name" value="FAD/NAD(P)-binding domain"/>
    <property type="match status" value="1"/>
</dbReference>
<protein>
    <submittedName>
        <fullName evidence="6">Fumarate reductase flavoprotein subunit</fullName>
    </submittedName>
</protein>
<evidence type="ECO:0000256" key="2">
    <source>
        <dbReference type="ARBA" id="ARBA00022630"/>
    </source>
</evidence>
<dbReference type="Pfam" id="PF00890">
    <property type="entry name" value="FAD_binding_2"/>
    <property type="match status" value="1"/>
</dbReference>